<gene>
    <name evidence="1" type="ORF">AB2L27_19205</name>
</gene>
<dbReference type="RefSeq" id="WP_370443099.1">
    <property type="nucleotide sequence ID" value="NZ_JBGFTU010000032.1"/>
</dbReference>
<proteinExistence type="predicted"/>
<name>A0ABV4H5M3_9ACTN</name>
<dbReference type="SUPFAM" id="SSF51679">
    <property type="entry name" value="Bacterial luciferase-like"/>
    <property type="match status" value="1"/>
</dbReference>
<accession>A0ABV4H5M3</accession>
<evidence type="ECO:0000313" key="1">
    <source>
        <dbReference type="EMBL" id="MEZ0166888.1"/>
    </source>
</evidence>
<evidence type="ECO:0000313" key="2">
    <source>
        <dbReference type="Proteomes" id="UP001565927"/>
    </source>
</evidence>
<evidence type="ECO:0008006" key="3">
    <source>
        <dbReference type="Google" id="ProtNLM"/>
    </source>
</evidence>
<keyword evidence="2" id="KW-1185">Reference proteome</keyword>
<comment type="caution">
    <text evidence="1">The sequence shown here is derived from an EMBL/GenBank/DDBJ whole genome shotgun (WGS) entry which is preliminary data.</text>
</comment>
<organism evidence="1 2">
    <name type="scientific">Kineococcus halophytocola</name>
    <dbReference type="NCBI Taxonomy" id="3234027"/>
    <lineage>
        <taxon>Bacteria</taxon>
        <taxon>Bacillati</taxon>
        <taxon>Actinomycetota</taxon>
        <taxon>Actinomycetes</taxon>
        <taxon>Kineosporiales</taxon>
        <taxon>Kineosporiaceae</taxon>
        <taxon>Kineococcus</taxon>
    </lineage>
</organism>
<sequence>MTQRFTSGAADGFTLAFSSVPQGVEEFAEQVVPLLVRRGVLAPELRSATLRGNLGLPVPRSRWA</sequence>
<dbReference type="Gene3D" id="3.20.20.30">
    <property type="entry name" value="Luciferase-like domain"/>
    <property type="match status" value="1"/>
</dbReference>
<protein>
    <recommendedName>
        <fullName evidence="3">LLM class flavin-dependent oxidoreductase</fullName>
    </recommendedName>
</protein>
<dbReference type="Proteomes" id="UP001565927">
    <property type="component" value="Unassembled WGS sequence"/>
</dbReference>
<dbReference type="InterPro" id="IPR036661">
    <property type="entry name" value="Luciferase-like_sf"/>
</dbReference>
<reference evidence="1 2" key="1">
    <citation type="submission" date="2024-07" db="EMBL/GenBank/DDBJ databases">
        <authorList>
            <person name="Thanompreechachai J."/>
            <person name="Duangmal K."/>
        </authorList>
    </citation>
    <scope>NUCLEOTIDE SEQUENCE [LARGE SCALE GENOMIC DNA]</scope>
    <source>
        <strain evidence="1 2">LSe6-4</strain>
    </source>
</reference>
<dbReference type="EMBL" id="JBGFTU010000032">
    <property type="protein sequence ID" value="MEZ0166888.1"/>
    <property type="molecule type" value="Genomic_DNA"/>
</dbReference>